<dbReference type="GeneID" id="95582114"/>
<proteinExistence type="predicted"/>
<dbReference type="Proteomes" id="UP000288028">
    <property type="component" value="Unassembled WGS sequence"/>
</dbReference>
<gene>
    <name evidence="1" type="ORF">CBF28_13650</name>
</gene>
<dbReference type="EMBL" id="NGKB01000018">
    <property type="protein sequence ID" value="RSU10357.1"/>
    <property type="molecule type" value="Genomic_DNA"/>
</dbReference>
<accession>A0A430AR17</accession>
<dbReference type="AlphaFoldDB" id="A0A430AR17"/>
<keyword evidence="2" id="KW-1185">Reference proteome</keyword>
<protein>
    <submittedName>
        <fullName evidence="1">Uncharacterized protein</fullName>
    </submittedName>
</protein>
<evidence type="ECO:0000313" key="2">
    <source>
        <dbReference type="Proteomes" id="UP000288028"/>
    </source>
</evidence>
<organism evidence="1 2">
    <name type="scientific">Vagococcus carniphilus</name>
    <dbReference type="NCBI Taxonomy" id="218144"/>
    <lineage>
        <taxon>Bacteria</taxon>
        <taxon>Bacillati</taxon>
        <taxon>Bacillota</taxon>
        <taxon>Bacilli</taxon>
        <taxon>Lactobacillales</taxon>
        <taxon>Enterococcaceae</taxon>
        <taxon>Vagococcus</taxon>
    </lineage>
</organism>
<comment type="caution">
    <text evidence="1">The sequence shown here is derived from an EMBL/GenBank/DDBJ whole genome shotgun (WGS) entry which is preliminary data.</text>
</comment>
<evidence type="ECO:0000313" key="1">
    <source>
        <dbReference type="EMBL" id="RSU10357.1"/>
    </source>
</evidence>
<sequence>MLKLSEVAIQIDKENAEKMDFINVEKIGAGRYGVVAYEALRNYQPSVYCKFGFEETLEQWVLDQNDHWTKREMELFSQIKSNSDQLLVIDPMERIRQSTYAQEQAIEQVRQEIIEELPTWESSLTLSDNVASF</sequence>
<reference evidence="1 2" key="1">
    <citation type="submission" date="2017-05" db="EMBL/GenBank/DDBJ databases">
        <title>Vagococcus spp. assemblies.</title>
        <authorList>
            <person name="Gulvik C.A."/>
        </authorList>
    </citation>
    <scope>NUCLEOTIDE SEQUENCE [LARGE SCALE GENOMIC DNA]</scope>
    <source>
        <strain evidence="1 2">SS1714</strain>
    </source>
</reference>
<dbReference type="RefSeq" id="WP_126796156.1">
    <property type="nucleotide sequence ID" value="NZ_CP060721.1"/>
</dbReference>
<name>A0A430AR17_9ENTE</name>